<evidence type="ECO:0000256" key="8">
    <source>
        <dbReference type="ARBA" id="ARBA00023237"/>
    </source>
</evidence>
<evidence type="ECO:0000256" key="5">
    <source>
        <dbReference type="ARBA" id="ARBA00022692"/>
    </source>
</evidence>
<keyword evidence="6" id="KW-0732">Signal</keyword>
<evidence type="ECO:0000313" key="13">
    <source>
        <dbReference type="Proteomes" id="UP000076063"/>
    </source>
</evidence>
<keyword evidence="4" id="KW-1134">Transmembrane beta strand</keyword>
<accession>A0A822WW51</accession>
<gene>
    <name evidence="12" type="primary">fimD_5</name>
    <name evidence="12" type="ORF">SAMEA2273372_02163</name>
</gene>
<dbReference type="Gene3D" id="3.10.20.410">
    <property type="match status" value="1"/>
</dbReference>
<dbReference type="Gene3D" id="2.60.40.2610">
    <property type="entry name" value="Outer membrane usher protein FimD, plug domain"/>
    <property type="match status" value="1"/>
</dbReference>
<comment type="similarity">
    <text evidence="2 9">Belongs to the fimbrial export usher family.</text>
</comment>
<evidence type="ECO:0000259" key="10">
    <source>
        <dbReference type="Pfam" id="PF13953"/>
    </source>
</evidence>
<dbReference type="FunFam" id="2.60.40.2610:FF:000001">
    <property type="entry name" value="Outer membrane fimbrial usher protein"/>
    <property type="match status" value="1"/>
</dbReference>
<feature type="domain" description="PapC-like C-terminal" evidence="10">
    <location>
        <begin position="773"/>
        <end position="837"/>
    </location>
</feature>
<dbReference type="Pfam" id="PF00577">
    <property type="entry name" value="Usher"/>
    <property type="match status" value="1"/>
</dbReference>
<dbReference type="FunFam" id="2.60.40.3110:FF:000001">
    <property type="entry name" value="Putative fimbrial outer membrane usher"/>
    <property type="match status" value="1"/>
</dbReference>
<dbReference type="SUPFAM" id="SSF141729">
    <property type="entry name" value="FimD N-terminal domain-like"/>
    <property type="match status" value="1"/>
</dbReference>
<comment type="caution">
    <text evidence="12">The sequence shown here is derived from an EMBL/GenBank/DDBJ whole genome shotgun (WGS) entry which is preliminary data.</text>
</comment>
<keyword evidence="8 9" id="KW-0998">Cell outer membrane</keyword>
<evidence type="ECO:0000256" key="2">
    <source>
        <dbReference type="ARBA" id="ARBA00008064"/>
    </source>
</evidence>
<dbReference type="GO" id="GO:0009279">
    <property type="term" value="C:cell outer membrane"/>
    <property type="evidence" value="ECO:0007669"/>
    <property type="project" value="UniProtKB-SubCell"/>
</dbReference>
<sequence>MGNTLSRTPEFRRNLLALCISLNCTGLVEAKEYVFDSSLLQGSSWGMDLEQFNRHQIAPGRYLVDVYVNNTLVKSEEKIVFRAKADGSDPEPCLGKSLMQAAKLKAADRDEGTACRLLSEWAEHATWLFDQASLRLQLAIPMTELQRTPRGYIPVSEWDAGMAAIFLRHNTRYTFTENTDTRYRYHYLWSGINAGTNLGLWQVRHQGNLRYADSSISGSDSSYNAVRTWVQRPIEPIDSVLALGDNYTDSSLFGSLSFNGVKLATDERMWPQGKRGYAPEVRGVASSSAHVVIKQLNNVIYETNVPPGPFVINDLYNTRSQGDLEVEVIEASGKTSRFTVPYSAVPDSVRPGNWQYGLSFGRVRQYYSIENTFLEGVLQRGLSNEVTSNLGLRVAKDYTAFLAGGVLATEIGAIGLNATWSDALVENDDRQQGWRAEISYSKTFTAGTNLVLAAYRYSTSGYRDLEDVLGVRRQQKSGTEYYSDTLHQRNRLTATVSQPMGSWGVLNLSASTADYYSNQSRMTQLQLGYSNQWRRISYGMNVARQRTSWDYGRFYTSTREPVDDSSKEKYTENTVSFNVSVPLDWGSNLASVAYNYNQSRASRSSTVSLTGTAGDGRDRSYSVYGGYERYRDGSSGNATTFGGNVQENTRVGSVLASYDQGDNYRQAGLGASGTLVLHPGGLTLGPYTSDTFALVHADGAQGARVQNGQGATIDAFGYAILPSLSPYRSNNVSLDSRTMMADAELKGGSQRVVPYAGAVVRVDFATLKGKAVLITLSTRDGELPPMGAEVRDTEGTLIGMVGQGGQIYARVPEASGVLRVKWGKERDQRCRVPYQITGRNAEPLVYLSQICEKEN</sequence>
<dbReference type="InterPro" id="IPR000015">
    <property type="entry name" value="Fimb_usher"/>
</dbReference>
<dbReference type="AlphaFoldDB" id="A0A822WW51"/>
<dbReference type="PANTHER" id="PTHR30451">
    <property type="entry name" value="OUTER MEMBRANE USHER PROTEIN"/>
    <property type="match status" value="1"/>
</dbReference>
<keyword evidence="3 9" id="KW-0813">Transport</keyword>
<organism evidence="12 13">
    <name type="scientific">Enterobacter bugandensis</name>
    <dbReference type="NCBI Taxonomy" id="881260"/>
    <lineage>
        <taxon>Bacteria</taxon>
        <taxon>Pseudomonadati</taxon>
        <taxon>Pseudomonadota</taxon>
        <taxon>Gammaproteobacteria</taxon>
        <taxon>Enterobacterales</taxon>
        <taxon>Enterobacteriaceae</taxon>
        <taxon>Enterobacter</taxon>
    </lineage>
</organism>
<evidence type="ECO:0000256" key="3">
    <source>
        <dbReference type="ARBA" id="ARBA00022448"/>
    </source>
</evidence>
<dbReference type="EMBL" id="FJZI01000004">
    <property type="protein sequence ID" value="CZX55167.1"/>
    <property type="molecule type" value="Genomic_DNA"/>
</dbReference>
<dbReference type="Pfam" id="PF13954">
    <property type="entry name" value="PapC_N"/>
    <property type="match status" value="1"/>
</dbReference>
<keyword evidence="9" id="KW-1029">Fimbrium biogenesis</keyword>
<dbReference type="InterPro" id="IPR025885">
    <property type="entry name" value="PapC_N"/>
</dbReference>
<dbReference type="PANTHER" id="PTHR30451:SF20">
    <property type="entry name" value="FIMBRIAE USHER"/>
    <property type="match status" value="1"/>
</dbReference>
<evidence type="ECO:0000256" key="7">
    <source>
        <dbReference type="ARBA" id="ARBA00023136"/>
    </source>
</evidence>
<evidence type="ECO:0000313" key="12">
    <source>
        <dbReference type="EMBL" id="CZX55167.1"/>
    </source>
</evidence>
<evidence type="ECO:0000256" key="6">
    <source>
        <dbReference type="ARBA" id="ARBA00022729"/>
    </source>
</evidence>
<dbReference type="InterPro" id="IPR043142">
    <property type="entry name" value="PapC-like_C_sf"/>
</dbReference>
<evidence type="ECO:0000256" key="9">
    <source>
        <dbReference type="RuleBase" id="RU003884"/>
    </source>
</evidence>
<name>A0A822WW51_9ENTR</name>
<dbReference type="Proteomes" id="UP000076063">
    <property type="component" value="Unassembled WGS sequence"/>
</dbReference>
<comment type="subcellular location">
    <subcellularLocation>
        <location evidence="1 9">Cell outer membrane</location>
        <topology evidence="1 9">Multi-pass membrane protein</topology>
    </subcellularLocation>
</comment>
<dbReference type="Gene3D" id="2.60.40.3110">
    <property type="match status" value="1"/>
</dbReference>
<protein>
    <submittedName>
        <fullName evidence="12">Fimbrial biogenesis outer membrane usher protein</fullName>
    </submittedName>
</protein>
<keyword evidence="7 9" id="KW-0472">Membrane</keyword>
<reference evidence="12 13" key="1">
    <citation type="submission" date="2016-03" db="EMBL/GenBank/DDBJ databases">
        <authorList>
            <consortium name="Pathogen Informatics"/>
        </authorList>
    </citation>
    <scope>NUCLEOTIDE SEQUENCE [LARGE SCALE GENOMIC DNA]</scope>
    <source>
        <strain evidence="13">e1527</strain>
    </source>
</reference>
<dbReference type="Pfam" id="PF13953">
    <property type="entry name" value="PapC_C"/>
    <property type="match status" value="1"/>
</dbReference>
<dbReference type="GO" id="GO:0009297">
    <property type="term" value="P:pilus assembly"/>
    <property type="evidence" value="ECO:0007669"/>
    <property type="project" value="InterPro"/>
</dbReference>
<dbReference type="GO" id="GO:0015473">
    <property type="term" value="F:fimbrial usher porin activity"/>
    <property type="evidence" value="ECO:0007669"/>
    <property type="project" value="InterPro"/>
</dbReference>
<dbReference type="NCBIfam" id="NF011784">
    <property type="entry name" value="PRK15248.1"/>
    <property type="match status" value="1"/>
</dbReference>
<dbReference type="InterPro" id="IPR018030">
    <property type="entry name" value="Fimbrial_membr_usher_CS"/>
</dbReference>
<dbReference type="InterPro" id="IPR037224">
    <property type="entry name" value="PapC_N_sf"/>
</dbReference>
<dbReference type="InterPro" id="IPR042186">
    <property type="entry name" value="FimD_plug_dom"/>
</dbReference>
<proteinExistence type="inferred from homology"/>
<feature type="domain" description="PapC N-terminal" evidence="11">
    <location>
        <begin position="35"/>
        <end position="172"/>
    </location>
</feature>
<evidence type="ECO:0000256" key="4">
    <source>
        <dbReference type="ARBA" id="ARBA00022452"/>
    </source>
</evidence>
<dbReference type="Gene3D" id="2.60.40.2070">
    <property type="match status" value="1"/>
</dbReference>
<evidence type="ECO:0000256" key="1">
    <source>
        <dbReference type="ARBA" id="ARBA00004571"/>
    </source>
</evidence>
<dbReference type="PROSITE" id="PS01151">
    <property type="entry name" value="FIMBRIAL_USHER"/>
    <property type="match status" value="1"/>
</dbReference>
<dbReference type="InterPro" id="IPR025949">
    <property type="entry name" value="PapC-like_C"/>
</dbReference>
<evidence type="ECO:0000259" key="11">
    <source>
        <dbReference type="Pfam" id="PF13954"/>
    </source>
</evidence>
<keyword evidence="5 9" id="KW-0812">Transmembrane</keyword>